<dbReference type="PANTHER" id="PTHR43513">
    <property type="entry name" value="DIHYDROOROTATE DEHYDROGENASE B (NAD(+)), ELECTRON TRANSFER SUBUNIT"/>
    <property type="match status" value="1"/>
</dbReference>
<evidence type="ECO:0000256" key="10">
    <source>
        <dbReference type="ARBA" id="ARBA00023014"/>
    </source>
</evidence>
<feature type="binding site" evidence="11">
    <location>
        <position position="217"/>
    </location>
    <ligand>
        <name>[2Fe-2S] cluster</name>
        <dbReference type="ChEBI" id="CHEBI:190135"/>
    </ligand>
</feature>
<evidence type="ECO:0000256" key="1">
    <source>
        <dbReference type="ARBA" id="ARBA00006422"/>
    </source>
</evidence>
<evidence type="ECO:0000256" key="4">
    <source>
        <dbReference type="ARBA" id="ARBA00022714"/>
    </source>
</evidence>
<dbReference type="InterPro" id="IPR023455">
    <property type="entry name" value="Dihydroorotate_DHASE_ETsu"/>
</dbReference>
<feature type="binding site" evidence="11">
    <location>
        <position position="214"/>
    </location>
    <ligand>
        <name>[2Fe-2S] cluster</name>
        <dbReference type="ChEBI" id="CHEBI:190135"/>
    </ligand>
</feature>
<dbReference type="InterPro" id="IPR017927">
    <property type="entry name" value="FAD-bd_FR_type"/>
</dbReference>
<comment type="subunit">
    <text evidence="11">Heterotetramer of 2 PyrK and 2 PyrD type B subunits.</text>
</comment>
<reference evidence="13 14" key="1">
    <citation type="submission" date="2023-07" db="EMBL/GenBank/DDBJ databases">
        <title>Genomic Encyclopedia of Type Strains, Phase IV (KMG-IV): sequencing the most valuable type-strain genomes for metagenomic binning, comparative biology and taxonomic classification.</title>
        <authorList>
            <person name="Goeker M."/>
        </authorList>
    </citation>
    <scope>NUCLEOTIDE SEQUENCE [LARGE SCALE GENOMIC DNA]</scope>
    <source>
        <strain evidence="13 14">DSM 1400</strain>
    </source>
</reference>
<evidence type="ECO:0000256" key="6">
    <source>
        <dbReference type="ARBA" id="ARBA00022827"/>
    </source>
</evidence>
<dbReference type="InterPro" id="IPR019480">
    <property type="entry name" value="Dihydroorotate_DH_Fe-S-bd"/>
</dbReference>
<accession>A0ABU0JQF3</accession>
<dbReference type="PROSITE" id="PS51384">
    <property type="entry name" value="FAD_FR"/>
    <property type="match status" value="1"/>
</dbReference>
<keyword evidence="2 11" id="KW-0813">Transport</keyword>
<sequence length="244" mass="26966">MICSIEKVIKNKKIQEGIYEIHIEGNFQGIPGQFYMLKPLQGNILLPRPISIYDVKDNYISFLYQVVGEGTDLMKNLNKGDEIQIMGPLGNGFNIEDISGKVALVAGGIGIAPMVYLSQKLGKCEVDFYAGFRTVDYSVDNVEKNVNKVEIATEQGIKGHKGYVTDLLKPEKYDIVITCGPTVMMKKVVKMCMEQETKVLVSMENRMACGLGACLGCTCKTKEGNKTVCKTGPVFIGEDLIWND</sequence>
<dbReference type="PANTHER" id="PTHR43513:SF3">
    <property type="entry name" value="DIHYDROOROTATE DEHYDROGENASE B (NAD(+)), ELECTRON TRANSFER SUBUNIT-RELATED"/>
    <property type="match status" value="1"/>
</dbReference>
<feature type="binding site" evidence="11">
    <location>
        <begin position="63"/>
        <end position="65"/>
    </location>
    <ligand>
        <name>FAD</name>
        <dbReference type="ChEBI" id="CHEBI:57692"/>
    </ligand>
</feature>
<dbReference type="PIRSF" id="PIRSF006816">
    <property type="entry name" value="Cyc3_hyd_g"/>
    <property type="match status" value="1"/>
</dbReference>
<keyword evidence="3 11" id="KW-0285">Flavoprotein</keyword>
<feature type="domain" description="FAD-binding FR-type" evidence="12">
    <location>
        <begin position="1"/>
        <end position="95"/>
    </location>
</feature>
<comment type="function">
    <text evidence="11">Responsible for channeling the electrons from the oxidation of dihydroorotate from the FMN redox center in the PyrD type B subunit to the ultimate electron acceptor NAD(+).</text>
</comment>
<keyword evidence="10 11" id="KW-0411">Iron-sulfur</keyword>
<feature type="binding site" evidence="11">
    <location>
        <begin position="70"/>
        <end position="71"/>
    </location>
    <ligand>
        <name>FAD</name>
        <dbReference type="ChEBI" id="CHEBI:57692"/>
    </ligand>
</feature>
<dbReference type="Gene3D" id="3.40.50.80">
    <property type="entry name" value="Nucleotide-binding domain of ferredoxin-NADP reductase (FNR) module"/>
    <property type="match status" value="1"/>
</dbReference>
<feature type="binding site" evidence="11">
    <location>
        <position position="209"/>
    </location>
    <ligand>
        <name>[2Fe-2S] cluster</name>
        <dbReference type="ChEBI" id="CHEBI:190135"/>
    </ligand>
</feature>
<dbReference type="InterPro" id="IPR039261">
    <property type="entry name" value="FNR_nucleotide-bd"/>
</dbReference>
<dbReference type="Gene3D" id="2.10.240.10">
    <property type="entry name" value="Dihydroorotate dehydrogenase, electron transfer subunit"/>
    <property type="match status" value="1"/>
</dbReference>
<dbReference type="SUPFAM" id="SSF63380">
    <property type="entry name" value="Riboflavin synthase domain-like"/>
    <property type="match status" value="1"/>
</dbReference>
<evidence type="ECO:0000256" key="2">
    <source>
        <dbReference type="ARBA" id="ARBA00022448"/>
    </source>
</evidence>
<evidence type="ECO:0000313" key="14">
    <source>
        <dbReference type="Proteomes" id="UP001224418"/>
    </source>
</evidence>
<dbReference type="NCBIfam" id="NF000798">
    <property type="entry name" value="PRK00054.1-3"/>
    <property type="match status" value="1"/>
</dbReference>
<comment type="caution">
    <text evidence="13">The sequence shown here is derived from an EMBL/GenBank/DDBJ whole genome shotgun (WGS) entry which is preliminary data.</text>
</comment>
<name>A0ABU0JQF3_HATLI</name>
<comment type="similarity">
    <text evidence="1 11">Belongs to the PyrK family.</text>
</comment>
<keyword evidence="14" id="KW-1185">Reference proteome</keyword>
<evidence type="ECO:0000256" key="5">
    <source>
        <dbReference type="ARBA" id="ARBA00022723"/>
    </source>
</evidence>
<organism evidence="13 14">
    <name type="scientific">Hathewaya limosa</name>
    <name type="common">Clostridium limosum</name>
    <dbReference type="NCBI Taxonomy" id="1536"/>
    <lineage>
        <taxon>Bacteria</taxon>
        <taxon>Bacillati</taxon>
        <taxon>Bacillota</taxon>
        <taxon>Clostridia</taxon>
        <taxon>Eubacteriales</taxon>
        <taxon>Clostridiaceae</taxon>
        <taxon>Hathewaya</taxon>
    </lineage>
</organism>
<dbReference type="Proteomes" id="UP001224418">
    <property type="component" value="Unassembled WGS sequence"/>
</dbReference>
<keyword evidence="6 11" id="KW-0274">FAD</keyword>
<keyword evidence="4 11" id="KW-0001">2Fe-2S</keyword>
<dbReference type="SUPFAM" id="SSF52343">
    <property type="entry name" value="Ferredoxin reductase-like, C-terminal NADP-linked domain"/>
    <property type="match status" value="1"/>
</dbReference>
<evidence type="ECO:0000259" key="12">
    <source>
        <dbReference type="PROSITE" id="PS51384"/>
    </source>
</evidence>
<keyword evidence="8 11" id="KW-0249">Electron transport</keyword>
<evidence type="ECO:0000313" key="13">
    <source>
        <dbReference type="EMBL" id="MDQ0479294.1"/>
    </source>
</evidence>
<evidence type="ECO:0000256" key="3">
    <source>
        <dbReference type="ARBA" id="ARBA00022630"/>
    </source>
</evidence>
<evidence type="ECO:0000256" key="8">
    <source>
        <dbReference type="ARBA" id="ARBA00022982"/>
    </source>
</evidence>
<dbReference type="InterPro" id="IPR037117">
    <property type="entry name" value="Dihydroorotate_DH_ele_sf"/>
</dbReference>
<dbReference type="InterPro" id="IPR050353">
    <property type="entry name" value="PyrK_electron_transfer"/>
</dbReference>
<keyword evidence="7 11" id="KW-0665">Pyrimidine biosynthesis</keyword>
<dbReference type="InterPro" id="IPR012165">
    <property type="entry name" value="Cyt_c3_hydrogenase_gsu"/>
</dbReference>
<dbReference type="Pfam" id="PF10418">
    <property type="entry name" value="DHODB_Fe-S_bind"/>
    <property type="match status" value="1"/>
</dbReference>
<feature type="binding site" evidence="11">
    <location>
        <begin position="48"/>
        <end position="51"/>
    </location>
    <ligand>
        <name>FAD</name>
        <dbReference type="ChEBI" id="CHEBI:57692"/>
    </ligand>
</feature>
<protein>
    <recommendedName>
        <fullName evidence="11">Dihydroorotate dehydrogenase B (NAD(+)), electron transfer subunit</fullName>
    </recommendedName>
    <alternativeName>
        <fullName evidence="11">Dihydroorotate oxidase B, electron transfer subunit</fullName>
    </alternativeName>
</protein>
<dbReference type="Gene3D" id="2.40.30.10">
    <property type="entry name" value="Translation factors"/>
    <property type="match status" value="1"/>
</dbReference>
<proteinExistence type="inferred from homology"/>
<evidence type="ECO:0000256" key="7">
    <source>
        <dbReference type="ARBA" id="ARBA00022975"/>
    </source>
</evidence>
<evidence type="ECO:0000256" key="11">
    <source>
        <dbReference type="HAMAP-Rule" id="MF_01211"/>
    </source>
</evidence>
<dbReference type="InterPro" id="IPR017938">
    <property type="entry name" value="Riboflavin_synthase-like_b-brl"/>
</dbReference>
<gene>
    <name evidence="11" type="primary">pyrK</name>
    <name evidence="13" type="ORF">QOZ93_001035</name>
</gene>
<keyword evidence="9 11" id="KW-0408">Iron</keyword>
<dbReference type="HAMAP" id="MF_01211">
    <property type="entry name" value="DHODB_Fe_S_bind"/>
    <property type="match status" value="1"/>
</dbReference>
<comment type="cofactor">
    <cofactor evidence="11">
        <name>FAD</name>
        <dbReference type="ChEBI" id="CHEBI:57692"/>
    </cofactor>
    <text evidence="11">Binds 1 FAD per subunit.</text>
</comment>
<dbReference type="CDD" id="cd06218">
    <property type="entry name" value="DHOD_e_trans"/>
    <property type="match status" value="1"/>
</dbReference>
<evidence type="ECO:0000256" key="9">
    <source>
        <dbReference type="ARBA" id="ARBA00023004"/>
    </source>
</evidence>
<keyword evidence="5 11" id="KW-0479">Metal-binding</keyword>
<feature type="binding site" evidence="11">
    <location>
        <position position="229"/>
    </location>
    <ligand>
        <name>[2Fe-2S] cluster</name>
        <dbReference type="ChEBI" id="CHEBI:190135"/>
    </ligand>
</feature>
<comment type="pathway">
    <text evidence="11">Pyrimidine metabolism; UMP biosynthesis via de novo pathway; orotate from (S)-dihydroorotate (NAD(+) route): step 1/1.</text>
</comment>
<comment type="cofactor">
    <cofactor evidence="11">
        <name>[2Fe-2S] cluster</name>
        <dbReference type="ChEBI" id="CHEBI:190135"/>
    </cofactor>
    <text evidence="11">Binds 1 [2Fe-2S] cluster per subunit.</text>
</comment>
<dbReference type="EMBL" id="JAUSWN010000007">
    <property type="protein sequence ID" value="MDQ0479294.1"/>
    <property type="molecule type" value="Genomic_DNA"/>
</dbReference>